<feature type="chain" id="PRO_5019396803" evidence="7">
    <location>
        <begin position="22"/>
        <end position="46"/>
    </location>
</feature>
<keyword evidence="3 7" id="KW-0732">Signal</keyword>
<sequence>MTRFASLIAVFAALIAGLSLAGCNTVHGFGQDVEKVGDKISGAAKK</sequence>
<keyword evidence="6 8" id="KW-0449">Lipoprotein</keyword>
<dbReference type="OrthoDB" id="9181810at2"/>
<evidence type="ECO:0000256" key="6">
    <source>
        <dbReference type="ARBA" id="ARBA00023288"/>
    </source>
</evidence>
<dbReference type="InterPro" id="IPR012556">
    <property type="entry name" value="Entericidin"/>
</dbReference>
<comment type="similarity">
    <text evidence="1">Belongs to the EcnA/EcnB lipoprotein family.</text>
</comment>
<proteinExistence type="inferred from homology"/>
<feature type="signal peptide" evidence="7">
    <location>
        <begin position="1"/>
        <end position="21"/>
    </location>
</feature>
<dbReference type="PROSITE" id="PS51257">
    <property type="entry name" value="PROKAR_LIPOPROTEIN"/>
    <property type="match status" value="1"/>
</dbReference>
<dbReference type="AlphaFoldDB" id="A0A426V6M8"/>
<dbReference type="RefSeq" id="WP_125244971.1">
    <property type="nucleotide sequence ID" value="NZ_RSED01000021.1"/>
</dbReference>
<evidence type="ECO:0000256" key="5">
    <source>
        <dbReference type="ARBA" id="ARBA00023139"/>
    </source>
</evidence>
<dbReference type="Pfam" id="PF08085">
    <property type="entry name" value="Entericidin"/>
    <property type="match status" value="1"/>
</dbReference>
<dbReference type="Proteomes" id="UP000269265">
    <property type="component" value="Unassembled WGS sequence"/>
</dbReference>
<evidence type="ECO:0000256" key="3">
    <source>
        <dbReference type="ARBA" id="ARBA00022729"/>
    </source>
</evidence>
<keyword evidence="2" id="KW-1003">Cell membrane</keyword>
<protein>
    <submittedName>
        <fullName evidence="8">Entericidin A/B family lipoprotein</fullName>
    </submittedName>
</protein>
<dbReference type="GO" id="GO:0009636">
    <property type="term" value="P:response to toxic substance"/>
    <property type="evidence" value="ECO:0007669"/>
    <property type="project" value="InterPro"/>
</dbReference>
<evidence type="ECO:0000256" key="2">
    <source>
        <dbReference type="ARBA" id="ARBA00022475"/>
    </source>
</evidence>
<keyword evidence="5" id="KW-0564">Palmitate</keyword>
<name>A0A426V6M8_9BURK</name>
<dbReference type="EMBL" id="RSED01000021">
    <property type="protein sequence ID" value="RRS02505.1"/>
    <property type="molecule type" value="Genomic_DNA"/>
</dbReference>
<keyword evidence="4" id="KW-0472">Membrane</keyword>
<keyword evidence="9" id="KW-1185">Reference proteome</keyword>
<evidence type="ECO:0000256" key="7">
    <source>
        <dbReference type="SAM" id="SignalP"/>
    </source>
</evidence>
<evidence type="ECO:0000256" key="1">
    <source>
        <dbReference type="ARBA" id="ARBA00010296"/>
    </source>
</evidence>
<gene>
    <name evidence="8" type="ORF">EIP75_20040</name>
</gene>
<comment type="caution">
    <text evidence="8">The sequence shown here is derived from an EMBL/GenBank/DDBJ whole genome shotgun (WGS) entry which is preliminary data.</text>
</comment>
<dbReference type="GO" id="GO:0016020">
    <property type="term" value="C:membrane"/>
    <property type="evidence" value="ECO:0007669"/>
    <property type="project" value="InterPro"/>
</dbReference>
<reference evidence="8 9" key="1">
    <citation type="submission" date="2018-12" db="EMBL/GenBank/DDBJ databases">
        <title>The whole draft genome of Aquabacterium sp. SJQ9.</title>
        <authorList>
            <person name="Sun L."/>
            <person name="Gao X."/>
            <person name="Chen W."/>
            <person name="Huang K."/>
        </authorList>
    </citation>
    <scope>NUCLEOTIDE SEQUENCE [LARGE SCALE GENOMIC DNA]</scope>
    <source>
        <strain evidence="8 9">SJQ9</strain>
    </source>
</reference>
<evidence type="ECO:0000313" key="8">
    <source>
        <dbReference type="EMBL" id="RRS02505.1"/>
    </source>
</evidence>
<organism evidence="8 9">
    <name type="scientific">Aquabacterium soli</name>
    <dbReference type="NCBI Taxonomy" id="2493092"/>
    <lineage>
        <taxon>Bacteria</taxon>
        <taxon>Pseudomonadati</taxon>
        <taxon>Pseudomonadota</taxon>
        <taxon>Betaproteobacteria</taxon>
        <taxon>Burkholderiales</taxon>
        <taxon>Aquabacterium</taxon>
    </lineage>
</organism>
<evidence type="ECO:0000313" key="9">
    <source>
        <dbReference type="Proteomes" id="UP000269265"/>
    </source>
</evidence>
<evidence type="ECO:0000256" key="4">
    <source>
        <dbReference type="ARBA" id="ARBA00023136"/>
    </source>
</evidence>
<accession>A0A426V6M8</accession>